<dbReference type="AlphaFoldDB" id="A0A2N9LA69"/>
<evidence type="ECO:0000259" key="1">
    <source>
        <dbReference type="Pfam" id="PF00483"/>
    </source>
</evidence>
<protein>
    <submittedName>
        <fullName evidence="2">D-glycero-alpha-D-manno-heptose 1-phosphate guanylyltransferase</fullName>
        <ecNumber evidence="2">2.7.7.71</ecNumber>
    </submittedName>
</protein>
<dbReference type="EMBL" id="OKRB01000085">
    <property type="protein sequence ID" value="SPE20158.1"/>
    <property type="molecule type" value="Genomic_DNA"/>
</dbReference>
<organism evidence="2 3">
    <name type="scientific">Candidatus Sulfuritelmatomonas gaucii</name>
    <dbReference type="NCBI Taxonomy" id="2043161"/>
    <lineage>
        <taxon>Bacteria</taxon>
        <taxon>Pseudomonadati</taxon>
        <taxon>Acidobacteriota</taxon>
        <taxon>Terriglobia</taxon>
        <taxon>Terriglobales</taxon>
        <taxon>Acidobacteriaceae</taxon>
        <taxon>Candidatus Sulfuritelmatomonas</taxon>
    </lineage>
</organism>
<proteinExistence type="predicted"/>
<dbReference type="SUPFAM" id="SSF53448">
    <property type="entry name" value="Nucleotide-diphospho-sugar transferases"/>
    <property type="match status" value="1"/>
</dbReference>
<dbReference type="InterPro" id="IPR005835">
    <property type="entry name" value="NTP_transferase_dom"/>
</dbReference>
<dbReference type="GO" id="GO:0016779">
    <property type="term" value="F:nucleotidyltransferase activity"/>
    <property type="evidence" value="ECO:0007669"/>
    <property type="project" value="UniProtKB-KW"/>
</dbReference>
<dbReference type="Gene3D" id="3.90.550.10">
    <property type="entry name" value="Spore Coat Polysaccharide Biosynthesis Protein SpsA, Chain A"/>
    <property type="match status" value="1"/>
</dbReference>
<evidence type="ECO:0000313" key="3">
    <source>
        <dbReference type="Proteomes" id="UP000239735"/>
    </source>
</evidence>
<keyword evidence="2" id="KW-0548">Nucleotidyltransferase</keyword>
<reference evidence="3" key="1">
    <citation type="submission" date="2018-02" db="EMBL/GenBank/DDBJ databases">
        <authorList>
            <person name="Hausmann B."/>
        </authorList>
    </citation>
    <scope>NUCLEOTIDE SEQUENCE [LARGE SCALE GENOMIC DNA]</scope>
    <source>
        <strain evidence="3">Peat soil MAG SbA5</strain>
    </source>
</reference>
<dbReference type="Proteomes" id="UP000239735">
    <property type="component" value="Unassembled WGS sequence"/>
</dbReference>
<dbReference type="EC" id="2.7.7.71" evidence="2"/>
<feature type="domain" description="Nucleotidyl transferase" evidence="1">
    <location>
        <begin position="3"/>
        <end position="202"/>
    </location>
</feature>
<gene>
    <name evidence="2" type="primary">hddC</name>
    <name evidence="2" type="ORF">SBA5_290012</name>
</gene>
<dbReference type="InterPro" id="IPR050486">
    <property type="entry name" value="Mannose-1P_guanyltransferase"/>
</dbReference>
<accession>A0A2N9LA69</accession>
<name>A0A2N9LA69_9BACT</name>
<dbReference type="PANTHER" id="PTHR22572">
    <property type="entry name" value="SUGAR-1-PHOSPHATE GUANYL TRANSFERASE"/>
    <property type="match status" value="1"/>
</dbReference>
<evidence type="ECO:0000313" key="2">
    <source>
        <dbReference type="EMBL" id="SPE20158.1"/>
    </source>
</evidence>
<dbReference type="InterPro" id="IPR029044">
    <property type="entry name" value="Nucleotide-diphossugar_trans"/>
</dbReference>
<dbReference type="Pfam" id="PF00483">
    <property type="entry name" value="NTP_transferase"/>
    <property type="match status" value="1"/>
</dbReference>
<sequence>MAPVAGRPFLEILLTQLRCAGCARVLLSVGHLHNVIQDYFGSAFDGMSIDYVIESVPLGTGGAIRLALAKATEESVLVLNGDTFLSADFAGMLRFHAAEAATVTIAVIHQPDIARYGGVVIEGNRIVGFDEKGCSGPGWINGGAYVLSKNLAWPPALAQKFSIERDVFVPQVARLRPAAYKVDGYFLDIGIPEDLDRAQTELASVGF</sequence>
<keyword evidence="2" id="KW-0808">Transferase</keyword>